<dbReference type="InterPro" id="IPR000524">
    <property type="entry name" value="Tscrpt_reg_HTH_GntR"/>
</dbReference>
<accession>A0A5C8HP06</accession>
<gene>
    <name evidence="5" type="ORF">FVP60_09725</name>
</gene>
<evidence type="ECO:0000256" key="2">
    <source>
        <dbReference type="ARBA" id="ARBA00023125"/>
    </source>
</evidence>
<dbReference type="InterPro" id="IPR036388">
    <property type="entry name" value="WH-like_DNA-bd_sf"/>
</dbReference>
<evidence type="ECO:0000259" key="4">
    <source>
        <dbReference type="PROSITE" id="PS50949"/>
    </source>
</evidence>
<dbReference type="Gene3D" id="1.20.120.530">
    <property type="entry name" value="GntR ligand-binding domain-like"/>
    <property type="match status" value="1"/>
</dbReference>
<dbReference type="InterPro" id="IPR008920">
    <property type="entry name" value="TF_FadR/GntR_C"/>
</dbReference>
<evidence type="ECO:0000256" key="3">
    <source>
        <dbReference type="ARBA" id="ARBA00023163"/>
    </source>
</evidence>
<dbReference type="SUPFAM" id="SSF48008">
    <property type="entry name" value="GntR ligand-binding domain-like"/>
    <property type="match status" value="1"/>
</dbReference>
<proteinExistence type="predicted"/>
<evidence type="ECO:0000256" key="1">
    <source>
        <dbReference type="ARBA" id="ARBA00023015"/>
    </source>
</evidence>
<dbReference type="AlphaFoldDB" id="A0A5C8HP06"/>
<evidence type="ECO:0000313" key="6">
    <source>
        <dbReference type="Proteomes" id="UP000321196"/>
    </source>
</evidence>
<dbReference type="InterPro" id="IPR036390">
    <property type="entry name" value="WH_DNA-bd_sf"/>
</dbReference>
<name>A0A5C8HP06_9MICO</name>
<dbReference type="PANTHER" id="PTHR43537:SF5">
    <property type="entry name" value="UXU OPERON TRANSCRIPTIONAL REGULATOR"/>
    <property type="match status" value="1"/>
</dbReference>
<evidence type="ECO:0000313" key="5">
    <source>
        <dbReference type="EMBL" id="TXK04041.1"/>
    </source>
</evidence>
<dbReference type="GO" id="GO:0003677">
    <property type="term" value="F:DNA binding"/>
    <property type="evidence" value="ECO:0007669"/>
    <property type="project" value="UniProtKB-KW"/>
</dbReference>
<dbReference type="CDD" id="cd07377">
    <property type="entry name" value="WHTH_GntR"/>
    <property type="match status" value="1"/>
</dbReference>
<dbReference type="Proteomes" id="UP000321196">
    <property type="component" value="Unassembled WGS sequence"/>
</dbReference>
<feature type="domain" description="HTH gntR-type" evidence="4">
    <location>
        <begin position="18"/>
        <end position="84"/>
    </location>
</feature>
<dbReference type="Pfam" id="PF00392">
    <property type="entry name" value="GntR"/>
    <property type="match status" value="1"/>
</dbReference>
<dbReference type="OrthoDB" id="9816161at2"/>
<comment type="caution">
    <text evidence="5">The sequence shown here is derived from an EMBL/GenBank/DDBJ whole genome shotgun (WGS) entry which is preliminary data.</text>
</comment>
<protein>
    <submittedName>
        <fullName evidence="5">GntR family transcriptional regulator</fullName>
    </submittedName>
</protein>
<dbReference type="SMART" id="SM00895">
    <property type="entry name" value="FCD"/>
    <property type="match status" value="1"/>
</dbReference>
<dbReference type="PANTHER" id="PTHR43537">
    <property type="entry name" value="TRANSCRIPTIONAL REGULATOR, GNTR FAMILY"/>
    <property type="match status" value="1"/>
</dbReference>
<organism evidence="5 6">
    <name type="scientific">Microbacterium mitrae</name>
    <dbReference type="NCBI Taxonomy" id="664640"/>
    <lineage>
        <taxon>Bacteria</taxon>
        <taxon>Bacillati</taxon>
        <taxon>Actinomycetota</taxon>
        <taxon>Actinomycetes</taxon>
        <taxon>Micrococcales</taxon>
        <taxon>Microbacteriaceae</taxon>
        <taxon>Microbacterium</taxon>
    </lineage>
</organism>
<dbReference type="InterPro" id="IPR011711">
    <property type="entry name" value="GntR_C"/>
</dbReference>
<keyword evidence="6" id="KW-1185">Reference proteome</keyword>
<dbReference type="SUPFAM" id="SSF46785">
    <property type="entry name" value="Winged helix' DNA-binding domain"/>
    <property type="match status" value="1"/>
</dbReference>
<keyword evidence="3" id="KW-0804">Transcription</keyword>
<dbReference type="GO" id="GO:0003700">
    <property type="term" value="F:DNA-binding transcription factor activity"/>
    <property type="evidence" value="ECO:0007669"/>
    <property type="project" value="InterPro"/>
</dbReference>
<keyword evidence="2" id="KW-0238">DNA-binding</keyword>
<keyword evidence="1" id="KW-0805">Transcription regulation</keyword>
<dbReference type="EMBL" id="VRSW01000003">
    <property type="protein sequence ID" value="TXK04041.1"/>
    <property type="molecule type" value="Genomic_DNA"/>
</dbReference>
<reference evidence="5 6" key="1">
    <citation type="submission" date="2019-08" db="EMBL/GenBank/DDBJ databases">
        <authorList>
            <person name="Dong K."/>
        </authorList>
    </citation>
    <scope>NUCLEOTIDE SEQUENCE [LARGE SCALE GENOMIC DNA]</scope>
    <source>
        <strain evidence="5 6">M4-8</strain>
    </source>
</reference>
<dbReference type="Pfam" id="PF07729">
    <property type="entry name" value="FCD"/>
    <property type="match status" value="1"/>
</dbReference>
<dbReference type="SMART" id="SM00345">
    <property type="entry name" value="HTH_GNTR"/>
    <property type="match status" value="1"/>
</dbReference>
<dbReference type="PROSITE" id="PS50949">
    <property type="entry name" value="HTH_GNTR"/>
    <property type="match status" value="1"/>
</dbReference>
<sequence length="247" mass="26611">MIGDRVTPSLTPVRVVREALGQQVANYLRDAIVRGQLTAGQRLVETDIAESLEVSRGPVRDGFKILEVEGLIAKRGQGYVVLSLADSDIRELYSLREALESLALRLAMEQEPLPDLAPLRESIMRMRIAAEAGNVEAFARADIGFHAALCDVSGHRRVAAVWRQHEPITTALIGATVLLDSDLNKTAERHLDIVRLIEAGDVNDALAELHDHLHGSEDNMRAAWSRISAAAAEGADSDSSIAGAAGA</sequence>
<dbReference type="Gene3D" id="1.10.10.10">
    <property type="entry name" value="Winged helix-like DNA-binding domain superfamily/Winged helix DNA-binding domain"/>
    <property type="match status" value="1"/>
</dbReference>